<evidence type="ECO:0000313" key="2">
    <source>
        <dbReference type="Proteomes" id="UP001154282"/>
    </source>
</evidence>
<gene>
    <name evidence="1" type="ORF">LITE_LOCUS49474</name>
</gene>
<keyword evidence="2" id="KW-1185">Reference proteome</keyword>
<accession>A0AAV0RTV2</accession>
<dbReference type="EMBL" id="CAMGYJ010000011">
    <property type="protein sequence ID" value="CAI0559978.1"/>
    <property type="molecule type" value="Genomic_DNA"/>
</dbReference>
<name>A0AAV0RTV2_9ROSI</name>
<protein>
    <submittedName>
        <fullName evidence="1">Uncharacterized protein</fullName>
    </submittedName>
</protein>
<proteinExistence type="predicted"/>
<dbReference type="AlphaFoldDB" id="A0AAV0RTV2"/>
<feature type="non-terminal residue" evidence="1">
    <location>
        <position position="1"/>
    </location>
</feature>
<dbReference type="Proteomes" id="UP001154282">
    <property type="component" value="Unassembled WGS sequence"/>
</dbReference>
<sequence>FDFVPFPAFFLLCGAIEVRNVCERIGRRGGEAAVVVNRGQAMNPSSLPSSQEPRRLLESAHLLPSIFH</sequence>
<organism evidence="1 2">
    <name type="scientific">Linum tenue</name>
    <dbReference type="NCBI Taxonomy" id="586396"/>
    <lineage>
        <taxon>Eukaryota</taxon>
        <taxon>Viridiplantae</taxon>
        <taxon>Streptophyta</taxon>
        <taxon>Embryophyta</taxon>
        <taxon>Tracheophyta</taxon>
        <taxon>Spermatophyta</taxon>
        <taxon>Magnoliopsida</taxon>
        <taxon>eudicotyledons</taxon>
        <taxon>Gunneridae</taxon>
        <taxon>Pentapetalae</taxon>
        <taxon>rosids</taxon>
        <taxon>fabids</taxon>
        <taxon>Malpighiales</taxon>
        <taxon>Linaceae</taxon>
        <taxon>Linum</taxon>
    </lineage>
</organism>
<comment type="caution">
    <text evidence="1">The sequence shown here is derived from an EMBL/GenBank/DDBJ whole genome shotgun (WGS) entry which is preliminary data.</text>
</comment>
<evidence type="ECO:0000313" key="1">
    <source>
        <dbReference type="EMBL" id="CAI0559978.1"/>
    </source>
</evidence>
<reference evidence="1" key="1">
    <citation type="submission" date="2022-08" db="EMBL/GenBank/DDBJ databases">
        <authorList>
            <person name="Gutierrez-Valencia J."/>
        </authorList>
    </citation>
    <scope>NUCLEOTIDE SEQUENCE</scope>
</reference>